<dbReference type="PATRIC" id="fig|537010.4.peg.3606"/>
<reference evidence="1 2" key="1">
    <citation type="submission" date="2011-08" db="EMBL/GenBank/DDBJ databases">
        <authorList>
            <person name="Weinstock G."/>
            <person name="Sodergren E."/>
            <person name="Clifton S."/>
            <person name="Fulton L."/>
            <person name="Fulton B."/>
            <person name="Courtney L."/>
            <person name="Fronick C."/>
            <person name="Harrison M."/>
            <person name="Strong C."/>
            <person name="Farmer C."/>
            <person name="Delahaunty K."/>
            <person name="Markovic C."/>
            <person name="Hall O."/>
            <person name="Minx P."/>
            <person name="Tomlinson C."/>
            <person name="Mitreva M."/>
            <person name="Hou S."/>
            <person name="Chen J."/>
            <person name="Wollam A."/>
            <person name="Pepin K.H."/>
            <person name="Johnson M."/>
            <person name="Bhonagiri V."/>
            <person name="Zhang X."/>
            <person name="Suruliraj S."/>
            <person name="Warren W."/>
            <person name="Chinwalla A."/>
            <person name="Mardis E.R."/>
            <person name="Wilson R.K."/>
        </authorList>
    </citation>
    <scope>NUCLEOTIDE SEQUENCE [LARGE SCALE GENOMIC DNA]</scope>
    <source>
        <strain evidence="1 2">DP7</strain>
    </source>
</reference>
<sequence length="432" mass="50272">MAIINRGEITLKHLVVDEGTSRIPITREDKDYSLTIAEAKELREYLRTQKLEKQCFLWSLDSIKIINYVGFIQLSTVSLEILPKVSSHKNSREVLLNMLIVSRYLEINYSALAGLQLAKKSLFEIFGYIFALKLKQELFYGIYSTYQECENNLSFQKGKIVFSRQINNALKHIPKAYCNYHEFTADNDLNRMFKFVINLLLRKIETAKTLDLLRYCSLNFQDVSDITPNIVDADKVFFDRTNQRFSPAFSLAKLFLANCSTVATAGGYFSFSILFKMNDLFERYVSVIARKALSSYKVNLQHKEIKLLISEKNDKGVYWLKPDMVVESESSQLVIDTKWKIISSQYFRHGVTREDYFQMYAYLTRYMDAKAAILLYPYNENIPTGPGAQLESYYLENNNNKKLKVYSISWDDNDKTAQELMKIVRENEIECT</sequence>
<dbReference type="PANTHER" id="PTHR38733">
    <property type="entry name" value="PROTEIN MCRC"/>
    <property type="match status" value="1"/>
</dbReference>
<comment type="caution">
    <text evidence="1">The sequence shown here is derived from an EMBL/GenBank/DDBJ whole genome shotgun (WGS) entry which is preliminary data.</text>
</comment>
<evidence type="ECO:0008006" key="3">
    <source>
        <dbReference type="Google" id="ProtNLM"/>
    </source>
</evidence>
<organism evidence="1 2">
    <name type="scientific">Desulfitobacterium hafniense DP7</name>
    <dbReference type="NCBI Taxonomy" id="537010"/>
    <lineage>
        <taxon>Bacteria</taxon>
        <taxon>Bacillati</taxon>
        <taxon>Bacillota</taxon>
        <taxon>Clostridia</taxon>
        <taxon>Eubacteriales</taxon>
        <taxon>Desulfitobacteriaceae</taxon>
        <taxon>Desulfitobacterium</taxon>
    </lineage>
</organism>
<gene>
    <name evidence="1" type="ORF">HMPREF0322_03853</name>
</gene>
<dbReference type="Pfam" id="PF10117">
    <property type="entry name" value="McrBC"/>
    <property type="match status" value="1"/>
</dbReference>
<dbReference type="PANTHER" id="PTHR38733:SF1">
    <property type="entry name" value="TYPE IV METHYL-DIRECTED RESTRICTION ENZYME ECOKMCRBC"/>
    <property type="match status" value="1"/>
</dbReference>
<evidence type="ECO:0000313" key="2">
    <source>
        <dbReference type="Proteomes" id="UP000004416"/>
    </source>
</evidence>
<dbReference type="AlphaFoldDB" id="G9XSA4"/>
<dbReference type="InterPro" id="IPR019292">
    <property type="entry name" value="McrC"/>
</dbReference>
<protein>
    <recommendedName>
        <fullName evidence="3">5-methylcytosine-specific restriction enzyme subunit McrC</fullName>
    </recommendedName>
</protein>
<name>G9XSA4_DESHA</name>
<proteinExistence type="predicted"/>
<accession>G9XSA4</accession>
<evidence type="ECO:0000313" key="1">
    <source>
        <dbReference type="EMBL" id="EHL05503.1"/>
    </source>
</evidence>
<dbReference type="EMBL" id="AFZX01000097">
    <property type="protein sequence ID" value="EHL05503.1"/>
    <property type="molecule type" value="Genomic_DNA"/>
</dbReference>
<dbReference type="HOGENOM" id="CLU_048696_1_2_9"/>
<dbReference type="Proteomes" id="UP000004416">
    <property type="component" value="Unassembled WGS sequence"/>
</dbReference>